<evidence type="ECO:0000313" key="3">
    <source>
        <dbReference type="Proteomes" id="UP000076128"/>
    </source>
</evidence>
<dbReference type="Gene3D" id="2.60.40.3440">
    <property type="match status" value="1"/>
</dbReference>
<dbReference type="Proteomes" id="UP000076128">
    <property type="component" value="Chromosome"/>
</dbReference>
<feature type="chain" id="PRO_5007811456" evidence="1">
    <location>
        <begin position="23"/>
        <end position="125"/>
    </location>
</feature>
<reference evidence="2 3" key="1">
    <citation type="submission" date="2015-09" db="EMBL/GenBank/DDBJ databases">
        <title>Complete genome sequence of Defluviimonas alba cai42t isolated from an oilfield in Xinjiang.</title>
        <authorList>
            <person name="Geng S."/>
            <person name="Pan X."/>
            <person name="Wu X."/>
        </authorList>
    </citation>
    <scope>NUCLEOTIDE SEQUENCE [LARGE SCALE GENOMIC DNA]</scope>
    <source>
        <strain evidence="3">cai42</strain>
    </source>
</reference>
<dbReference type="RefSeq" id="WP_066818282.1">
    <property type="nucleotide sequence ID" value="NZ_CP012661.1"/>
</dbReference>
<keyword evidence="1" id="KW-0732">Signal</keyword>
<evidence type="ECO:0000256" key="1">
    <source>
        <dbReference type="SAM" id="SignalP"/>
    </source>
</evidence>
<protein>
    <submittedName>
        <fullName evidence="2">Uncharacterized protein</fullName>
    </submittedName>
</protein>
<dbReference type="OrthoDB" id="7866147at2"/>
<feature type="signal peptide" evidence="1">
    <location>
        <begin position="1"/>
        <end position="22"/>
    </location>
</feature>
<accession>A0A159Z434</accession>
<keyword evidence="3" id="KW-1185">Reference proteome</keyword>
<proteinExistence type="predicted"/>
<gene>
    <name evidence="2" type="ORF">AKL17_1728</name>
</gene>
<name>A0A159Z434_9RHOB</name>
<dbReference type="KEGG" id="daa:AKL17_1728"/>
<sequence>MPLKTMFSTLVVAGFLASAAHAECTGSNGRGWASGKGDGKFEMSSSDKSCLISYPAFINDATKARTPATNVALSRAPKSGKITLSPEGLIYTPAAGFKGADKFCTKNTTPAVKGTLSGCITVTVR</sequence>
<organism evidence="2 3">
    <name type="scientific">Frigidibacter mobilis</name>
    <dbReference type="NCBI Taxonomy" id="1335048"/>
    <lineage>
        <taxon>Bacteria</taxon>
        <taxon>Pseudomonadati</taxon>
        <taxon>Pseudomonadota</taxon>
        <taxon>Alphaproteobacteria</taxon>
        <taxon>Rhodobacterales</taxon>
        <taxon>Paracoccaceae</taxon>
        <taxon>Frigidibacter</taxon>
    </lineage>
</organism>
<dbReference type="PATRIC" id="fig|1335048.3.peg.1801"/>
<dbReference type="AlphaFoldDB" id="A0A159Z434"/>
<evidence type="ECO:0000313" key="2">
    <source>
        <dbReference type="EMBL" id="AMY68980.1"/>
    </source>
</evidence>
<dbReference type="EMBL" id="CP012661">
    <property type="protein sequence ID" value="AMY68980.1"/>
    <property type="molecule type" value="Genomic_DNA"/>
</dbReference>